<evidence type="ECO:0000256" key="3">
    <source>
        <dbReference type="SAM" id="MobiDB-lite"/>
    </source>
</evidence>
<dbReference type="PANTHER" id="PTHR11360:SF234">
    <property type="entry name" value="MFS-TYPE TRANSPORTER DBAD-RELATED"/>
    <property type="match status" value="1"/>
</dbReference>
<dbReference type="Gene3D" id="1.20.1250.20">
    <property type="entry name" value="MFS general substrate transporter like domains"/>
    <property type="match status" value="2"/>
</dbReference>
<dbReference type="PROSITE" id="PS50850">
    <property type="entry name" value="MFS"/>
    <property type="match status" value="1"/>
</dbReference>
<dbReference type="SUPFAM" id="SSF103473">
    <property type="entry name" value="MFS general substrate transporter"/>
    <property type="match status" value="1"/>
</dbReference>
<name>A0A7D8YTB0_9HELO</name>
<feature type="transmembrane region" description="Helical" evidence="4">
    <location>
        <begin position="433"/>
        <end position="453"/>
    </location>
</feature>
<feature type="domain" description="Major facilitator superfamily (MFS) profile" evidence="5">
    <location>
        <begin position="70"/>
        <end position="454"/>
    </location>
</feature>
<feature type="transmembrane region" description="Helical" evidence="4">
    <location>
        <begin position="199"/>
        <end position="218"/>
    </location>
</feature>
<dbReference type="EMBL" id="QGMG01000432">
    <property type="protein sequence ID" value="TVY53626.1"/>
    <property type="molecule type" value="Genomic_DNA"/>
</dbReference>
<feature type="transmembrane region" description="Helical" evidence="4">
    <location>
        <begin position="138"/>
        <end position="157"/>
    </location>
</feature>
<organism evidence="6 7">
    <name type="scientific">Lachnellula cervina</name>
    <dbReference type="NCBI Taxonomy" id="1316786"/>
    <lineage>
        <taxon>Eukaryota</taxon>
        <taxon>Fungi</taxon>
        <taxon>Dikarya</taxon>
        <taxon>Ascomycota</taxon>
        <taxon>Pezizomycotina</taxon>
        <taxon>Leotiomycetes</taxon>
        <taxon>Helotiales</taxon>
        <taxon>Lachnaceae</taxon>
        <taxon>Lachnellula</taxon>
    </lineage>
</organism>
<evidence type="ECO:0000256" key="1">
    <source>
        <dbReference type="ARBA" id="ARBA00004141"/>
    </source>
</evidence>
<dbReference type="Pfam" id="PF07690">
    <property type="entry name" value="MFS_1"/>
    <property type="match status" value="1"/>
</dbReference>
<evidence type="ECO:0000256" key="2">
    <source>
        <dbReference type="ARBA" id="ARBA00006727"/>
    </source>
</evidence>
<evidence type="ECO:0000256" key="4">
    <source>
        <dbReference type="SAM" id="Phobius"/>
    </source>
</evidence>
<evidence type="ECO:0000259" key="5">
    <source>
        <dbReference type="PROSITE" id="PS50850"/>
    </source>
</evidence>
<feature type="transmembrane region" description="Helical" evidence="4">
    <location>
        <begin position="400"/>
        <end position="421"/>
    </location>
</feature>
<dbReference type="GO" id="GO:0016020">
    <property type="term" value="C:membrane"/>
    <property type="evidence" value="ECO:0007669"/>
    <property type="project" value="UniProtKB-SubCell"/>
</dbReference>
<feature type="region of interest" description="Disordered" evidence="3">
    <location>
        <begin position="24"/>
        <end position="61"/>
    </location>
</feature>
<evidence type="ECO:0000313" key="6">
    <source>
        <dbReference type="EMBL" id="TVY53626.1"/>
    </source>
</evidence>
<sequence>MDHKIPWNSFTTARMSEVIQNTVLSTPHEKTDVENPPPPPSPPQESLAHDDGPVKPATPGPGPPPNGGLLAWLHVAGCFMLFFNTWGILNAFGVYQTYYESGALFGTTSSNISWIGSIEAFMLLVVGFFAGPVYDRGYLRTLLLVGGFLIVFGHMMLSLCHEYWQVLLAQGFVIGIGTGCLFVPCIAIIPQYFSTKMGAAMGLAASGSALGGVIYPIVLYRLIDQVGFPWAIRISGFISLATLLIPISILRLRVKPPKARALLDFAALTDVTYMSFVLVSLIAYMGLFVIFFYLSYYAESQRITDTSLAFYLVPIFNAASMFGRTAPNALADKLGPFNLLAPATLISGVLMLCMMAVHSKGAIIAMALLSGFMSGALIGLPPLCFVALTQDKSKLGTRVGMGYAMLSFGVLASGPGGGAILGQGQSLNWHGLWTFGGVSTCVASLGYLAIRVAKYGFKPLMKA</sequence>
<evidence type="ECO:0000313" key="7">
    <source>
        <dbReference type="Proteomes" id="UP000481288"/>
    </source>
</evidence>
<feature type="transmembrane region" description="Helical" evidence="4">
    <location>
        <begin position="69"/>
        <end position="92"/>
    </location>
</feature>
<keyword evidence="7" id="KW-1185">Reference proteome</keyword>
<feature type="transmembrane region" description="Helical" evidence="4">
    <location>
        <begin position="230"/>
        <end position="250"/>
    </location>
</feature>
<feature type="transmembrane region" description="Helical" evidence="4">
    <location>
        <begin position="112"/>
        <end position="131"/>
    </location>
</feature>
<dbReference type="InterPro" id="IPR050327">
    <property type="entry name" value="Proton-linked_MCT"/>
</dbReference>
<keyword evidence="4" id="KW-1133">Transmembrane helix</keyword>
<dbReference type="PANTHER" id="PTHR11360">
    <property type="entry name" value="MONOCARBOXYLATE TRANSPORTER"/>
    <property type="match status" value="1"/>
</dbReference>
<comment type="similarity">
    <text evidence="2">Belongs to the major facilitator superfamily. Monocarboxylate porter (TC 2.A.1.13) family.</text>
</comment>
<accession>A0A7D8YTB0</accession>
<protein>
    <submittedName>
        <fullName evidence="6">Aspyridones efflux protein apdF</fullName>
    </submittedName>
</protein>
<dbReference type="InterPro" id="IPR011701">
    <property type="entry name" value="MFS"/>
</dbReference>
<reference evidence="6 7" key="1">
    <citation type="submission" date="2018-05" db="EMBL/GenBank/DDBJ databases">
        <title>Whole genome sequencing for identification of molecular markers to develop diagnostic detection tools for the regulated plant pathogen Lachnellula willkommii.</title>
        <authorList>
            <person name="Giroux E."/>
            <person name="Bilodeau G."/>
        </authorList>
    </citation>
    <scope>NUCLEOTIDE SEQUENCE [LARGE SCALE GENOMIC DNA]</scope>
    <source>
        <strain evidence="6 7">CBS 625.97</strain>
    </source>
</reference>
<comment type="subcellular location">
    <subcellularLocation>
        <location evidence="1">Membrane</location>
        <topology evidence="1">Multi-pass membrane protein</topology>
    </subcellularLocation>
</comment>
<gene>
    <name evidence="6" type="primary">apdF_2</name>
    <name evidence="6" type="ORF">LCER1_G005495</name>
</gene>
<feature type="transmembrane region" description="Helical" evidence="4">
    <location>
        <begin position="337"/>
        <end position="357"/>
    </location>
</feature>
<feature type="transmembrane region" description="Helical" evidence="4">
    <location>
        <begin position="271"/>
        <end position="296"/>
    </location>
</feature>
<feature type="transmembrane region" description="Helical" evidence="4">
    <location>
        <begin position="163"/>
        <end position="187"/>
    </location>
</feature>
<keyword evidence="4" id="KW-0472">Membrane</keyword>
<comment type="caution">
    <text evidence="6">The sequence shown here is derived from an EMBL/GenBank/DDBJ whole genome shotgun (WGS) entry which is preliminary data.</text>
</comment>
<keyword evidence="4" id="KW-0812">Transmembrane</keyword>
<dbReference type="AlphaFoldDB" id="A0A7D8YTB0"/>
<dbReference type="OrthoDB" id="6509908at2759"/>
<feature type="transmembrane region" description="Helical" evidence="4">
    <location>
        <begin position="363"/>
        <end position="388"/>
    </location>
</feature>
<dbReference type="InterPro" id="IPR036259">
    <property type="entry name" value="MFS_trans_sf"/>
</dbReference>
<dbReference type="Proteomes" id="UP000481288">
    <property type="component" value="Unassembled WGS sequence"/>
</dbReference>
<dbReference type="GO" id="GO:0022857">
    <property type="term" value="F:transmembrane transporter activity"/>
    <property type="evidence" value="ECO:0007669"/>
    <property type="project" value="InterPro"/>
</dbReference>
<proteinExistence type="inferred from homology"/>
<dbReference type="InterPro" id="IPR020846">
    <property type="entry name" value="MFS_dom"/>
</dbReference>